<reference evidence="2 3" key="1">
    <citation type="journal article" date="2016" name="Nat. Commun.">
        <title>Ectomycorrhizal ecology is imprinted in the genome of the dominant symbiotic fungus Cenococcum geophilum.</title>
        <authorList>
            <consortium name="DOE Joint Genome Institute"/>
            <person name="Peter M."/>
            <person name="Kohler A."/>
            <person name="Ohm R.A."/>
            <person name="Kuo A."/>
            <person name="Krutzmann J."/>
            <person name="Morin E."/>
            <person name="Arend M."/>
            <person name="Barry K.W."/>
            <person name="Binder M."/>
            <person name="Choi C."/>
            <person name="Clum A."/>
            <person name="Copeland A."/>
            <person name="Grisel N."/>
            <person name="Haridas S."/>
            <person name="Kipfer T."/>
            <person name="LaButti K."/>
            <person name="Lindquist E."/>
            <person name="Lipzen A."/>
            <person name="Maire R."/>
            <person name="Meier B."/>
            <person name="Mihaltcheva S."/>
            <person name="Molinier V."/>
            <person name="Murat C."/>
            <person name="Poggeler S."/>
            <person name="Quandt C.A."/>
            <person name="Sperisen C."/>
            <person name="Tritt A."/>
            <person name="Tisserant E."/>
            <person name="Crous P.W."/>
            <person name="Henrissat B."/>
            <person name="Nehls U."/>
            <person name="Egli S."/>
            <person name="Spatafora J.W."/>
            <person name="Grigoriev I.V."/>
            <person name="Martin F.M."/>
        </authorList>
    </citation>
    <scope>NUCLEOTIDE SEQUENCE [LARGE SCALE GENOMIC DNA]</scope>
    <source>
        <strain evidence="2 3">CBS 207.34</strain>
    </source>
</reference>
<proteinExistence type="predicted"/>
<gene>
    <name evidence="2" type="ORF">AOQ84DRAFT_68714</name>
</gene>
<dbReference type="EMBL" id="KV749962">
    <property type="protein sequence ID" value="OCL06901.1"/>
    <property type="molecule type" value="Genomic_DNA"/>
</dbReference>
<keyword evidence="1" id="KW-0812">Transmembrane</keyword>
<feature type="transmembrane region" description="Helical" evidence="1">
    <location>
        <begin position="12"/>
        <end position="30"/>
    </location>
</feature>
<evidence type="ECO:0000256" key="1">
    <source>
        <dbReference type="SAM" id="Phobius"/>
    </source>
</evidence>
<protein>
    <submittedName>
        <fullName evidence="2">Uncharacterized protein</fullName>
    </submittedName>
</protein>
<dbReference type="Proteomes" id="UP000250140">
    <property type="component" value="Unassembled WGS sequence"/>
</dbReference>
<evidence type="ECO:0000313" key="3">
    <source>
        <dbReference type="Proteomes" id="UP000250140"/>
    </source>
</evidence>
<name>A0A8E2EXW4_9PEZI</name>
<organism evidence="2 3">
    <name type="scientific">Glonium stellatum</name>
    <dbReference type="NCBI Taxonomy" id="574774"/>
    <lineage>
        <taxon>Eukaryota</taxon>
        <taxon>Fungi</taxon>
        <taxon>Dikarya</taxon>
        <taxon>Ascomycota</taxon>
        <taxon>Pezizomycotina</taxon>
        <taxon>Dothideomycetes</taxon>
        <taxon>Pleosporomycetidae</taxon>
        <taxon>Gloniales</taxon>
        <taxon>Gloniaceae</taxon>
        <taxon>Glonium</taxon>
    </lineage>
</organism>
<dbReference type="PROSITE" id="PS51257">
    <property type="entry name" value="PROKAR_LIPOPROTEIN"/>
    <property type="match status" value="1"/>
</dbReference>
<sequence>MLPRVSLYWNPAALLGCMNLAAIFGAIIYLRSHHIHNLREHEAWIDEIAETLRGHIGLIEGAVERLENKHGGDNQGKK</sequence>
<evidence type="ECO:0000313" key="2">
    <source>
        <dbReference type="EMBL" id="OCL06901.1"/>
    </source>
</evidence>
<dbReference type="AlphaFoldDB" id="A0A8E2EXW4"/>
<keyword evidence="1" id="KW-1133">Transmembrane helix</keyword>
<keyword evidence="1" id="KW-0472">Membrane</keyword>
<keyword evidence="3" id="KW-1185">Reference proteome</keyword>
<dbReference type="OrthoDB" id="113620at2759"/>
<accession>A0A8E2EXW4</accession>